<dbReference type="GO" id="GO:0006355">
    <property type="term" value="P:regulation of DNA-templated transcription"/>
    <property type="evidence" value="ECO:0007669"/>
    <property type="project" value="InterPro"/>
</dbReference>
<dbReference type="Pfam" id="PF00196">
    <property type="entry name" value="GerE"/>
    <property type="match status" value="1"/>
</dbReference>
<keyword evidence="8" id="KW-1185">Reference proteome</keyword>
<evidence type="ECO:0000313" key="9">
    <source>
        <dbReference type="Proteomes" id="UP000270112"/>
    </source>
</evidence>
<protein>
    <submittedName>
        <fullName evidence="7">LuxR family transcriptional regulator</fullName>
    </submittedName>
</protein>
<keyword evidence="4" id="KW-0472">Membrane</keyword>
<evidence type="ECO:0000259" key="5">
    <source>
        <dbReference type="PROSITE" id="PS50043"/>
    </source>
</evidence>
<evidence type="ECO:0000313" key="8">
    <source>
        <dbReference type="Proteomes" id="UP000253817"/>
    </source>
</evidence>
<dbReference type="CDD" id="cd06170">
    <property type="entry name" value="LuxR_C_like"/>
    <property type="match status" value="1"/>
</dbReference>
<feature type="transmembrane region" description="Helical" evidence="4">
    <location>
        <begin position="259"/>
        <end position="278"/>
    </location>
</feature>
<dbReference type="GO" id="GO:0003677">
    <property type="term" value="F:DNA binding"/>
    <property type="evidence" value="ECO:0007669"/>
    <property type="project" value="UniProtKB-KW"/>
</dbReference>
<feature type="transmembrane region" description="Helical" evidence="4">
    <location>
        <begin position="108"/>
        <end position="125"/>
    </location>
</feature>
<keyword evidence="3" id="KW-0804">Transcription</keyword>
<sequence length="467" mass="51589">MRDFVERWKDVLMRVGMLPVAFLGVGLYRAWLSTFFRYEAFPTIGFFDYALFEGAIGVASFAVVIFARRIVPLWCNRTLVRLTAVAMVGGSALCVFACFAVQIAALKYAGLVLAGAGLALLILMWTEFFGSLNPMRVAVYYAGAIAFGECLKWLFTGLDPAYIAVFSVALPLVSIDWVRRSMRRLPELDLPKPMGKPRLSEVPWKPILLMGVCTLGTGFGVLPDQPLVAGNIVGTVFVALFVFFGVLSSSKWFNFDTIYQLAFPFMTVGLLLIAPQFSLDSQTAAACYDAGYTMLSVFIMIVLSNITYRFGIAAAWLNGIERGIRYLVEAGGWSVFAFASVYLSKESMNVLHIGIVIAVVVAFAALFFSEKRLSAKWGINLKGDPGEDDVFSPGVLALRVSDLSRDHNLSPREEEVLQLLARKETTTQIGENLFVAPGTVKAHTSRIYRKLGVRSREELYELLTIEP</sequence>
<feature type="transmembrane region" description="Helical" evidence="4">
    <location>
        <begin position="324"/>
        <end position="344"/>
    </location>
</feature>
<dbReference type="EMBL" id="QICC01000009">
    <property type="protein sequence ID" value="RNM42609.1"/>
    <property type="molecule type" value="Genomic_DNA"/>
</dbReference>
<feature type="domain" description="HTH luxR-type" evidence="5">
    <location>
        <begin position="402"/>
        <end position="467"/>
    </location>
</feature>
<accession>A0A3N0J030</accession>
<evidence type="ECO:0000256" key="3">
    <source>
        <dbReference type="ARBA" id="ARBA00023163"/>
    </source>
</evidence>
<dbReference type="SMART" id="SM00421">
    <property type="entry name" value="HTH_LUXR"/>
    <property type="match status" value="1"/>
</dbReference>
<reference evidence="7" key="3">
    <citation type="journal article" date="2019" name="Microbiol. Resour. Announc.">
        <title>Draft Genome Sequences of Type Strains of Gordonibacter faecihominis, Paraeggerthella hongkongensis, Parvibacter caecicola,Slackia equolifaciens, Slackia faecicanis, and Slackia isoflavoniconvertens.</title>
        <authorList>
            <person name="Danylec N."/>
            <person name="Stoll D.A."/>
            <person name="Dotsch A."/>
            <person name="Huch M."/>
        </authorList>
    </citation>
    <scope>NUCLEOTIDE SEQUENCE</scope>
    <source>
        <strain evidence="7">DSM 16107</strain>
    </source>
</reference>
<keyword evidence="4" id="KW-0812">Transmembrane</keyword>
<evidence type="ECO:0000313" key="6">
    <source>
        <dbReference type="EMBL" id="RDB71757.1"/>
    </source>
</evidence>
<dbReference type="PANTHER" id="PTHR44688:SF16">
    <property type="entry name" value="DNA-BINDING TRANSCRIPTIONAL ACTIVATOR DEVR_DOSR"/>
    <property type="match status" value="1"/>
</dbReference>
<dbReference type="Proteomes" id="UP000253817">
    <property type="component" value="Unassembled WGS sequence"/>
</dbReference>
<keyword evidence="2" id="KW-0238">DNA-binding</keyword>
<dbReference type="EMBL" id="PPTT01000001">
    <property type="protein sequence ID" value="RDB71757.1"/>
    <property type="molecule type" value="Genomic_DNA"/>
</dbReference>
<keyword evidence="4" id="KW-1133">Transmembrane helix</keyword>
<evidence type="ECO:0000256" key="2">
    <source>
        <dbReference type="ARBA" id="ARBA00023125"/>
    </source>
</evidence>
<feature type="transmembrane region" description="Helical" evidence="4">
    <location>
        <begin position="161"/>
        <end position="178"/>
    </location>
</feature>
<evidence type="ECO:0000313" key="7">
    <source>
        <dbReference type="EMBL" id="RNM42609.1"/>
    </source>
</evidence>
<keyword evidence="1" id="KW-0805">Transcription regulation</keyword>
<name>A0A3N0J030_9ACTN</name>
<evidence type="ECO:0000256" key="4">
    <source>
        <dbReference type="SAM" id="Phobius"/>
    </source>
</evidence>
<dbReference type="InterPro" id="IPR036388">
    <property type="entry name" value="WH-like_DNA-bd_sf"/>
</dbReference>
<dbReference type="Gene3D" id="1.10.10.10">
    <property type="entry name" value="Winged helix-like DNA-binding domain superfamily/Winged helix DNA-binding domain"/>
    <property type="match status" value="1"/>
</dbReference>
<dbReference type="Proteomes" id="UP000270112">
    <property type="component" value="Unassembled WGS sequence"/>
</dbReference>
<reference evidence="6 8" key="1">
    <citation type="journal article" date="2018" name="Elife">
        <title>Discovery and characterization of a prevalent human gut bacterial enzyme sufficient for the inactivation of a family of plant toxins.</title>
        <authorList>
            <person name="Koppel N."/>
            <person name="Bisanz J.E."/>
            <person name="Pandelia M.E."/>
            <person name="Turnbaugh P.J."/>
            <person name="Balskus E.P."/>
        </authorList>
    </citation>
    <scope>NUCLEOTIDE SEQUENCE [LARGE SCALE GENOMIC DNA]</scope>
    <source>
        <strain evidence="6 8">DSM 16107</strain>
    </source>
</reference>
<dbReference type="RefSeq" id="WP_114544703.1">
    <property type="nucleotide sequence ID" value="NZ_PPTT01000001.1"/>
</dbReference>
<dbReference type="PROSITE" id="PS50043">
    <property type="entry name" value="HTH_LUXR_2"/>
    <property type="match status" value="1"/>
</dbReference>
<feature type="transmembrane region" description="Helical" evidence="4">
    <location>
        <begin position="79"/>
        <end position="102"/>
    </location>
</feature>
<proteinExistence type="predicted"/>
<feature type="transmembrane region" description="Helical" evidence="4">
    <location>
        <begin position="12"/>
        <end position="32"/>
    </location>
</feature>
<comment type="caution">
    <text evidence="7">The sequence shown here is derived from an EMBL/GenBank/DDBJ whole genome shotgun (WGS) entry which is preliminary data.</text>
</comment>
<organism evidence="7 9">
    <name type="scientific">Eggerthella sinensis</name>
    <dbReference type="NCBI Taxonomy" id="242230"/>
    <lineage>
        <taxon>Bacteria</taxon>
        <taxon>Bacillati</taxon>
        <taxon>Actinomycetota</taxon>
        <taxon>Coriobacteriia</taxon>
        <taxon>Eggerthellales</taxon>
        <taxon>Eggerthellaceae</taxon>
        <taxon>Eggerthella</taxon>
    </lineage>
</organism>
<evidence type="ECO:0000256" key="1">
    <source>
        <dbReference type="ARBA" id="ARBA00023015"/>
    </source>
</evidence>
<dbReference type="InterPro" id="IPR016032">
    <property type="entry name" value="Sig_transdc_resp-reg_C-effctor"/>
</dbReference>
<feature type="transmembrane region" description="Helical" evidence="4">
    <location>
        <begin position="228"/>
        <end position="247"/>
    </location>
</feature>
<feature type="transmembrane region" description="Helical" evidence="4">
    <location>
        <begin position="350"/>
        <end position="368"/>
    </location>
</feature>
<feature type="transmembrane region" description="Helical" evidence="4">
    <location>
        <begin position="290"/>
        <end position="312"/>
    </location>
</feature>
<dbReference type="PRINTS" id="PR00038">
    <property type="entry name" value="HTHLUXR"/>
</dbReference>
<dbReference type="AlphaFoldDB" id="A0A3N0J030"/>
<dbReference type="SUPFAM" id="SSF46894">
    <property type="entry name" value="C-terminal effector domain of the bipartite response regulators"/>
    <property type="match status" value="1"/>
</dbReference>
<feature type="transmembrane region" description="Helical" evidence="4">
    <location>
        <begin position="44"/>
        <end position="67"/>
    </location>
</feature>
<dbReference type="OrthoDB" id="3170096at2"/>
<reference evidence="9" key="2">
    <citation type="submission" date="2018-05" db="EMBL/GenBank/DDBJ databases">
        <title>Genome Sequencing of selected type strains of the family Eggerthellaceae.</title>
        <authorList>
            <person name="Danylec N."/>
            <person name="Stoll D.A."/>
            <person name="Doetsch A."/>
            <person name="Huch M."/>
        </authorList>
    </citation>
    <scope>NUCLEOTIDE SEQUENCE [LARGE SCALE GENOMIC DNA]</scope>
    <source>
        <strain evidence="9">DSM 16107</strain>
    </source>
</reference>
<dbReference type="InterPro" id="IPR000792">
    <property type="entry name" value="Tscrpt_reg_LuxR_C"/>
</dbReference>
<gene>
    <name evidence="6" type="ORF">C1876_00175</name>
    <name evidence="7" type="ORF">DMP09_03855</name>
</gene>
<dbReference type="PANTHER" id="PTHR44688">
    <property type="entry name" value="DNA-BINDING TRANSCRIPTIONAL ACTIVATOR DEVR_DOSR"/>
    <property type="match status" value="1"/>
</dbReference>